<evidence type="ECO:0000256" key="4">
    <source>
        <dbReference type="ARBA" id="ARBA00016436"/>
    </source>
</evidence>
<dbReference type="InterPro" id="IPR003758">
    <property type="entry name" value="LpxK"/>
</dbReference>
<dbReference type="EMBL" id="FSRO01000001">
    <property type="protein sequence ID" value="SIO44633.1"/>
    <property type="molecule type" value="Genomic_DNA"/>
</dbReference>
<comment type="catalytic activity">
    <reaction evidence="13">
        <text>a lipid A disaccharide + ATP = a lipid IVA + ADP + H(+)</text>
        <dbReference type="Rhea" id="RHEA:67840"/>
        <dbReference type="ChEBI" id="CHEBI:15378"/>
        <dbReference type="ChEBI" id="CHEBI:30616"/>
        <dbReference type="ChEBI" id="CHEBI:176343"/>
        <dbReference type="ChEBI" id="CHEBI:176425"/>
        <dbReference type="ChEBI" id="CHEBI:456216"/>
        <dbReference type="EC" id="2.7.1.130"/>
    </reaction>
</comment>
<dbReference type="GO" id="GO:0009029">
    <property type="term" value="F:lipid-A 4'-kinase activity"/>
    <property type="evidence" value="ECO:0007669"/>
    <property type="project" value="UniProtKB-UniRule"/>
</dbReference>
<accession>A0A1N6JK81</accession>
<evidence type="ECO:0000256" key="10">
    <source>
        <dbReference type="ARBA" id="ARBA00022840"/>
    </source>
</evidence>
<dbReference type="UniPathway" id="UPA00359">
    <property type="reaction ID" value="UER00482"/>
</dbReference>
<dbReference type="GO" id="GO:0005524">
    <property type="term" value="F:ATP binding"/>
    <property type="evidence" value="ECO:0007669"/>
    <property type="project" value="UniProtKB-UniRule"/>
</dbReference>
<keyword evidence="6 13" id="KW-0441">Lipid A biosynthesis</keyword>
<dbReference type="Proteomes" id="UP000185062">
    <property type="component" value="Unassembled WGS sequence"/>
</dbReference>
<dbReference type="GO" id="GO:0009245">
    <property type="term" value="P:lipid A biosynthetic process"/>
    <property type="evidence" value="ECO:0007669"/>
    <property type="project" value="UniProtKB-UniRule"/>
</dbReference>
<dbReference type="STRING" id="44575.SAMN05216419_10492"/>
<protein>
    <recommendedName>
        <fullName evidence="4 13">Tetraacyldisaccharide 4'-kinase</fullName>
        <ecNumber evidence="3 13">2.7.1.130</ecNumber>
    </recommendedName>
    <alternativeName>
        <fullName evidence="12 13">Lipid A 4'-kinase</fullName>
    </alternativeName>
</protein>
<comment type="function">
    <text evidence="1 13">Transfers the gamma-phosphate of ATP to the 4'-position of a tetraacyldisaccharide 1-phosphate intermediate (termed DS-1-P) to form tetraacyldisaccharide 1,4'-bis-phosphate (lipid IVA).</text>
</comment>
<dbReference type="HAMAP" id="MF_00409">
    <property type="entry name" value="LpxK"/>
    <property type="match status" value="1"/>
</dbReference>
<dbReference type="GO" id="GO:0009244">
    <property type="term" value="P:lipopolysaccharide core region biosynthetic process"/>
    <property type="evidence" value="ECO:0007669"/>
    <property type="project" value="TreeGrafter"/>
</dbReference>
<dbReference type="RefSeq" id="WP_036573870.1">
    <property type="nucleotide sequence ID" value="NZ_FSRO01000001.1"/>
</dbReference>
<name>A0A1N6JK81_9PROT</name>
<dbReference type="AlphaFoldDB" id="A0A1N6JK81"/>
<organism evidence="14 15">
    <name type="scientific">Nitrosomonas cryotolerans ATCC 49181</name>
    <dbReference type="NCBI Taxonomy" id="1131553"/>
    <lineage>
        <taxon>Bacteria</taxon>
        <taxon>Pseudomonadati</taxon>
        <taxon>Pseudomonadota</taxon>
        <taxon>Betaproteobacteria</taxon>
        <taxon>Nitrosomonadales</taxon>
        <taxon>Nitrosomonadaceae</taxon>
        <taxon>Nitrosomonas</taxon>
    </lineage>
</organism>
<evidence type="ECO:0000256" key="5">
    <source>
        <dbReference type="ARBA" id="ARBA00022516"/>
    </source>
</evidence>
<keyword evidence="7 13" id="KW-0808">Transferase</keyword>
<dbReference type="PANTHER" id="PTHR42724">
    <property type="entry name" value="TETRAACYLDISACCHARIDE 4'-KINASE"/>
    <property type="match status" value="1"/>
</dbReference>
<dbReference type="eggNOG" id="COG1663">
    <property type="taxonomic scope" value="Bacteria"/>
</dbReference>
<keyword evidence="15" id="KW-1185">Reference proteome</keyword>
<evidence type="ECO:0000256" key="11">
    <source>
        <dbReference type="ARBA" id="ARBA00023098"/>
    </source>
</evidence>
<keyword evidence="9 13" id="KW-0418">Kinase</keyword>
<keyword evidence="11 13" id="KW-0443">Lipid metabolism</keyword>
<evidence type="ECO:0000313" key="15">
    <source>
        <dbReference type="Proteomes" id="UP000185062"/>
    </source>
</evidence>
<proteinExistence type="inferred from homology"/>
<gene>
    <name evidence="13" type="primary">lpxK</name>
    <name evidence="14" type="ORF">SAMN02743940_2681</name>
</gene>
<evidence type="ECO:0000256" key="8">
    <source>
        <dbReference type="ARBA" id="ARBA00022741"/>
    </source>
</evidence>
<evidence type="ECO:0000256" key="9">
    <source>
        <dbReference type="ARBA" id="ARBA00022777"/>
    </source>
</evidence>
<keyword evidence="5 13" id="KW-0444">Lipid biosynthesis</keyword>
<dbReference type="NCBIfam" id="TIGR00682">
    <property type="entry name" value="lpxK"/>
    <property type="match status" value="1"/>
</dbReference>
<evidence type="ECO:0000256" key="1">
    <source>
        <dbReference type="ARBA" id="ARBA00002274"/>
    </source>
</evidence>
<sequence length="336" mass="37872">MKLSELYWHRITPLHILLWPLSLLFNSFISLRRLGYWLDLFPSVSLPVPVIVVDSMTINDESRTPFILWLIRLLHSQGMRPGIVSHTDTDSPISPMAVTASSDPAIVNGKSLLLAQQCGAICPVWVGHDPVIVAQALLAAHPDCNVLINEGGLQYHRLQRDLEIIVINYSEASFGNGLILPAGPLRESLKRLHNVDAVIINEERKRYADTRGWAPVFNMKLVSDTFYNLLNPDSHAAPATFMNKRLHAVAGINHYPWFLNQLRRINLNAKLHAFSEHHRFIRQDIQFPDAEAVLMPEEEAAKCVNFADSTLWALSVRASIYGNLQDVILKSLKKSK</sequence>
<dbReference type="Pfam" id="PF02606">
    <property type="entry name" value="LpxK"/>
    <property type="match status" value="1"/>
</dbReference>
<dbReference type="GO" id="GO:0005886">
    <property type="term" value="C:plasma membrane"/>
    <property type="evidence" value="ECO:0007669"/>
    <property type="project" value="TreeGrafter"/>
</dbReference>
<dbReference type="PANTHER" id="PTHR42724:SF1">
    <property type="entry name" value="TETRAACYLDISACCHARIDE 4'-KINASE, MITOCHONDRIAL-RELATED"/>
    <property type="match status" value="1"/>
</dbReference>
<keyword evidence="10 13" id="KW-0067">ATP-binding</keyword>
<comment type="pathway">
    <text evidence="2 13">Glycolipid biosynthesis; lipid IV(A) biosynthesis; lipid IV(A) from (3R)-3-hydroxytetradecanoyl-[acyl-carrier-protein] and UDP-N-acetyl-alpha-D-glucosamine: step 6/6.</text>
</comment>
<evidence type="ECO:0000256" key="6">
    <source>
        <dbReference type="ARBA" id="ARBA00022556"/>
    </source>
</evidence>
<comment type="caution">
    <text evidence="13">Lacks conserved residue(s) required for the propagation of feature annotation.</text>
</comment>
<evidence type="ECO:0000256" key="12">
    <source>
        <dbReference type="ARBA" id="ARBA00029757"/>
    </source>
</evidence>
<keyword evidence="8 13" id="KW-0547">Nucleotide-binding</keyword>
<dbReference type="EC" id="2.7.1.130" evidence="3 13"/>
<evidence type="ECO:0000256" key="13">
    <source>
        <dbReference type="HAMAP-Rule" id="MF_00409"/>
    </source>
</evidence>
<evidence type="ECO:0000256" key="2">
    <source>
        <dbReference type="ARBA" id="ARBA00004870"/>
    </source>
</evidence>
<evidence type="ECO:0000256" key="7">
    <source>
        <dbReference type="ARBA" id="ARBA00022679"/>
    </source>
</evidence>
<comment type="similarity">
    <text evidence="13">Belongs to the LpxK family.</text>
</comment>
<evidence type="ECO:0000256" key="3">
    <source>
        <dbReference type="ARBA" id="ARBA00012071"/>
    </source>
</evidence>
<evidence type="ECO:0000313" key="14">
    <source>
        <dbReference type="EMBL" id="SIO44633.1"/>
    </source>
</evidence>
<reference evidence="14 15" key="1">
    <citation type="submission" date="2016-12" db="EMBL/GenBank/DDBJ databases">
        <authorList>
            <person name="Song W.-J."/>
            <person name="Kurnit D.M."/>
        </authorList>
    </citation>
    <scope>NUCLEOTIDE SEQUENCE [LARGE SCALE GENOMIC DNA]</scope>
    <source>
        <strain evidence="14 15">ATCC 49181</strain>
    </source>
</reference>